<proteinExistence type="predicted"/>
<sequence length="33" mass="3701">MGNLNCKSLLFSADLLDLKIDWLACFRVPTCSL</sequence>
<organism evidence="1 2">
    <name type="scientific">Arabis alpina</name>
    <name type="common">Alpine rock-cress</name>
    <dbReference type="NCBI Taxonomy" id="50452"/>
    <lineage>
        <taxon>Eukaryota</taxon>
        <taxon>Viridiplantae</taxon>
        <taxon>Streptophyta</taxon>
        <taxon>Embryophyta</taxon>
        <taxon>Tracheophyta</taxon>
        <taxon>Spermatophyta</taxon>
        <taxon>Magnoliopsida</taxon>
        <taxon>eudicotyledons</taxon>
        <taxon>Gunneridae</taxon>
        <taxon>Pentapetalae</taxon>
        <taxon>rosids</taxon>
        <taxon>malvids</taxon>
        <taxon>Brassicales</taxon>
        <taxon>Brassicaceae</taxon>
        <taxon>Arabideae</taxon>
        <taxon>Arabis</taxon>
    </lineage>
</organism>
<dbReference type="AlphaFoldDB" id="A0A087HFX9"/>
<accession>A0A087HFX9</accession>
<gene>
    <name evidence="1" type="ordered locus">AALP_Aa2g076100</name>
</gene>
<dbReference type="EMBL" id="CM002870">
    <property type="protein sequence ID" value="KFK41031.1"/>
    <property type="molecule type" value="Genomic_DNA"/>
</dbReference>
<evidence type="ECO:0000313" key="1">
    <source>
        <dbReference type="EMBL" id="KFK41031.1"/>
    </source>
</evidence>
<reference evidence="2" key="1">
    <citation type="journal article" date="2015" name="Nat. Plants">
        <title>Genome expansion of Arabis alpina linked with retrotransposition and reduced symmetric DNA methylation.</title>
        <authorList>
            <person name="Willing E.M."/>
            <person name="Rawat V."/>
            <person name="Mandakova T."/>
            <person name="Maumus F."/>
            <person name="James G.V."/>
            <person name="Nordstroem K.J."/>
            <person name="Becker C."/>
            <person name="Warthmann N."/>
            <person name="Chica C."/>
            <person name="Szarzynska B."/>
            <person name="Zytnicki M."/>
            <person name="Albani M.C."/>
            <person name="Kiefer C."/>
            <person name="Bergonzi S."/>
            <person name="Castaings L."/>
            <person name="Mateos J.L."/>
            <person name="Berns M.C."/>
            <person name="Bujdoso N."/>
            <person name="Piofczyk T."/>
            <person name="de Lorenzo L."/>
            <person name="Barrero-Sicilia C."/>
            <person name="Mateos I."/>
            <person name="Piednoel M."/>
            <person name="Hagmann J."/>
            <person name="Chen-Min-Tao R."/>
            <person name="Iglesias-Fernandez R."/>
            <person name="Schuster S.C."/>
            <person name="Alonso-Blanco C."/>
            <person name="Roudier F."/>
            <person name="Carbonero P."/>
            <person name="Paz-Ares J."/>
            <person name="Davis S.J."/>
            <person name="Pecinka A."/>
            <person name="Quesneville H."/>
            <person name="Colot V."/>
            <person name="Lysak M.A."/>
            <person name="Weigel D."/>
            <person name="Coupland G."/>
            <person name="Schneeberger K."/>
        </authorList>
    </citation>
    <scope>NUCLEOTIDE SEQUENCE [LARGE SCALE GENOMIC DNA]</scope>
    <source>
        <strain evidence="2">cv. Pajares</strain>
    </source>
</reference>
<evidence type="ECO:0000313" key="2">
    <source>
        <dbReference type="Proteomes" id="UP000029120"/>
    </source>
</evidence>
<dbReference type="Proteomes" id="UP000029120">
    <property type="component" value="Chromosome 2"/>
</dbReference>
<keyword evidence="2" id="KW-1185">Reference proteome</keyword>
<protein>
    <submittedName>
        <fullName evidence="1">Uncharacterized protein</fullName>
    </submittedName>
</protein>
<name>A0A087HFX9_ARAAL</name>
<dbReference type="Gramene" id="KFK41031">
    <property type="protein sequence ID" value="KFK41031"/>
    <property type="gene ID" value="AALP_AA2G076100"/>
</dbReference>